<reference evidence="1 2" key="1">
    <citation type="submission" date="2018-12" db="EMBL/GenBank/DDBJ databases">
        <authorList>
            <consortium name="Pathogen Informatics"/>
        </authorList>
    </citation>
    <scope>NUCLEOTIDE SEQUENCE [LARGE SCALE GENOMIC DNA]</scope>
    <source>
        <strain evidence="1 2">NCTC12967</strain>
    </source>
</reference>
<dbReference type="AlphaFoldDB" id="A0A3S4W929"/>
<dbReference type="InterPro" id="IPR016024">
    <property type="entry name" value="ARM-type_fold"/>
</dbReference>
<sequence length="1081" mass="118363">MLVRTHADDPRLPVLLNALAGKSSYHALLAVEAARALGDEDRLRELAKHPSRRVRFRAAACLPLRVKDPQVFAADYAARPIGERRRLRRRIIDEGHHELAAALLAAPLPDRERAGLLIACDSEAVADHMPELGDLVPNLAALANRHPDALLAELRRRLEGAPADRRSAIWWWVAPAARHLARHRPRELALLLAGSEASQGLPPLFRGVAGTLLAAAPEEMARLLAATPDDWAQDGDALRNQVRRHFRELNREQRALILRAERDDDRRVAALLRGLPPGERALAFSDAYEGVELRDREWSEELLDALPRELRETEAARMAALPANQGRGDQLRLAACLALGDAITVAEPCLNSSDADERGAAWRAILASALRSRDPREVVVAFARIEALAGEQDPVRNAATSALAVASGRTLDLIPIERLKKLAGILTDARDTSSATFMNLQGALWRLLVHRAQQGEPVQEQVELLTRLPGSCAAPAVLAAGRVLGVGGKLLLPIPAAAAKTLAAGFSQTLRSEADRGEYDQVNCLAVLLGRDRHDLPEITGILRRAIRSHDPRTIDRAILVWLAPVRTRGERLAGLLKLDPSFATLGHVQADICRHRPDLATILYRKIPISGRLHDETPYIGVAPGPFDGWLPEQSRPYSQALARFVDDETQDRWQRLAAVEVLGRLPWLAPDALEPDSTETVIREAQLTAAFRSPAVEWSLTDFLTVLDTDLASAAMLAATRVVDELPPAETTKALMVVATDQWRKVNVRKQAVRQVARLHRPEAAEMLVDLAMDITVHRDVRLAATAGLIELLDDEWAWEALSEAAAGGREAARVLAGIDPGRMSARHRARFGEILAKTSPEPELVEALPKWVFWTPKITGRIVELLSSEEIPVRQAAVRALSGAGSGLRWGMLLVAVAGIAAAAADEPDDSMEELPNQRLLEDVVAALLPDSPRVRMERRARLKELAAALAAFPHTAWQHWQVLLAATDWNDPLTDLTELAEVVADPLRAREILELTRQTLKELHEARLCGDFAVATEELLARGDAVTGAIALALLGHAGDEVGWDDAWRARLRTARSHPVPAVAAWAREIHVGSWTT</sequence>
<accession>A0A3S4W929</accession>
<protein>
    <submittedName>
        <fullName evidence="1">Uncharacterized protein</fullName>
    </submittedName>
</protein>
<name>A0A3S4W929_9ACTN</name>
<dbReference type="SUPFAM" id="SSF48371">
    <property type="entry name" value="ARM repeat"/>
    <property type="match status" value="1"/>
</dbReference>
<gene>
    <name evidence="1" type="ORF">NCTC12967_02982</name>
</gene>
<dbReference type="EMBL" id="LR134406">
    <property type="protein sequence ID" value="VEH71656.1"/>
    <property type="molecule type" value="Genomic_DNA"/>
</dbReference>
<proteinExistence type="predicted"/>
<dbReference type="Proteomes" id="UP000273044">
    <property type="component" value="Chromosome"/>
</dbReference>
<evidence type="ECO:0000313" key="1">
    <source>
        <dbReference type="EMBL" id="VEH71656.1"/>
    </source>
</evidence>
<organism evidence="1 2">
    <name type="scientific">Arachnia propionica</name>
    <dbReference type="NCBI Taxonomy" id="1750"/>
    <lineage>
        <taxon>Bacteria</taxon>
        <taxon>Bacillati</taxon>
        <taxon>Actinomycetota</taxon>
        <taxon>Actinomycetes</taxon>
        <taxon>Propionibacteriales</taxon>
        <taxon>Propionibacteriaceae</taxon>
        <taxon>Arachnia</taxon>
    </lineage>
</organism>
<keyword evidence="2" id="KW-1185">Reference proteome</keyword>
<evidence type="ECO:0000313" key="2">
    <source>
        <dbReference type="Proteomes" id="UP000273044"/>
    </source>
</evidence>